<keyword evidence="1" id="KW-0812">Transmembrane</keyword>
<keyword evidence="1" id="KW-0472">Membrane</keyword>
<keyword evidence="4" id="KW-1185">Reference proteome</keyword>
<reference evidence="3" key="1">
    <citation type="submission" date="2023-08" db="EMBL/GenBank/DDBJ databases">
        <authorList>
            <person name="Chen Y."/>
            <person name="Shah S."/>
            <person name="Dougan E. K."/>
            <person name="Thang M."/>
            <person name="Chan C."/>
        </authorList>
    </citation>
    <scope>NUCLEOTIDE SEQUENCE</scope>
</reference>
<evidence type="ECO:0008006" key="5">
    <source>
        <dbReference type="Google" id="ProtNLM"/>
    </source>
</evidence>
<accession>A0AA36JA23</accession>
<proteinExistence type="predicted"/>
<dbReference type="Pfam" id="PF14108">
    <property type="entry name" value="ABA4-like"/>
    <property type="match status" value="1"/>
</dbReference>
<feature type="transmembrane region" description="Helical" evidence="1">
    <location>
        <begin position="101"/>
        <end position="121"/>
    </location>
</feature>
<dbReference type="InterPro" id="IPR025461">
    <property type="entry name" value="ABA4-like"/>
</dbReference>
<feature type="chain" id="PRO_5041215319" description="DUF4281 domain-containing protein" evidence="2">
    <location>
        <begin position="18"/>
        <end position="215"/>
    </location>
</feature>
<keyword evidence="2" id="KW-0732">Signal</keyword>
<organism evidence="3 4">
    <name type="scientific">Effrenium voratum</name>
    <dbReference type="NCBI Taxonomy" id="2562239"/>
    <lineage>
        <taxon>Eukaryota</taxon>
        <taxon>Sar</taxon>
        <taxon>Alveolata</taxon>
        <taxon>Dinophyceae</taxon>
        <taxon>Suessiales</taxon>
        <taxon>Symbiodiniaceae</taxon>
        <taxon>Effrenium</taxon>
    </lineage>
</organism>
<comment type="caution">
    <text evidence="3">The sequence shown here is derived from an EMBL/GenBank/DDBJ whole genome shotgun (WGS) entry which is preliminary data.</text>
</comment>
<dbReference type="Proteomes" id="UP001178507">
    <property type="component" value="Unassembled WGS sequence"/>
</dbReference>
<keyword evidence="1" id="KW-1133">Transmembrane helix</keyword>
<dbReference type="EMBL" id="CAUJNA010003407">
    <property type="protein sequence ID" value="CAJ1401289.1"/>
    <property type="molecule type" value="Genomic_DNA"/>
</dbReference>
<feature type="transmembrane region" description="Helical" evidence="1">
    <location>
        <begin position="75"/>
        <end position="95"/>
    </location>
</feature>
<evidence type="ECO:0000313" key="4">
    <source>
        <dbReference type="Proteomes" id="UP001178507"/>
    </source>
</evidence>
<feature type="transmembrane region" description="Helical" evidence="1">
    <location>
        <begin position="176"/>
        <end position="202"/>
    </location>
</feature>
<dbReference type="AlphaFoldDB" id="A0AA36JA23"/>
<feature type="signal peptide" evidence="2">
    <location>
        <begin position="1"/>
        <end position="17"/>
    </location>
</feature>
<sequence>MAFGIRRRASLLALALAASVCFIASPGPPAPPAPPALARNVAGLAVSGLALGFSEAASAEPGAAFSLFGKSSAELFPVSNVSLLTWLLLIFAPGWEYLKSAALVAPVINALLYTVSVTYLLAHPAPGDAGLDFGSLGSIVAAFQSPDAVLAGWLHYCVFDPLVGLGEVLDSQKNKIPHVLVVPCLLLTLFFGPMGFLLYLLVRTLTLSRSDGRTA</sequence>
<name>A0AA36JA23_9DINO</name>
<evidence type="ECO:0000256" key="2">
    <source>
        <dbReference type="SAM" id="SignalP"/>
    </source>
</evidence>
<protein>
    <recommendedName>
        <fullName evidence="5">DUF4281 domain-containing protein</fullName>
    </recommendedName>
</protein>
<evidence type="ECO:0000256" key="1">
    <source>
        <dbReference type="SAM" id="Phobius"/>
    </source>
</evidence>
<evidence type="ECO:0000313" key="3">
    <source>
        <dbReference type="EMBL" id="CAJ1401289.1"/>
    </source>
</evidence>
<gene>
    <name evidence="3" type="ORF">EVOR1521_LOCUS24468</name>
</gene>